<keyword evidence="1" id="KW-0732">Signal</keyword>
<dbReference type="GO" id="GO:0005975">
    <property type="term" value="P:carbohydrate metabolic process"/>
    <property type="evidence" value="ECO:0007669"/>
    <property type="project" value="InterPro"/>
</dbReference>
<dbReference type="InterPro" id="IPR014718">
    <property type="entry name" value="GH-type_carb-bd"/>
</dbReference>
<dbReference type="eggNOG" id="ENOG502QU8M">
    <property type="taxonomic scope" value="Eukaryota"/>
</dbReference>
<reference evidence="4 5" key="1">
    <citation type="submission" date="2010-05" db="EMBL/GenBank/DDBJ databases">
        <title>The Genome Sequence of Thecamonas trahens ATCC 50062.</title>
        <authorList>
            <consortium name="The Broad Institute Genome Sequencing Platform"/>
            <person name="Russ C."/>
            <person name="Cuomo C."/>
            <person name="Shea T."/>
            <person name="Young S.K."/>
            <person name="Zeng Q."/>
            <person name="Koehrsen M."/>
            <person name="Haas B."/>
            <person name="Borodovsky M."/>
            <person name="Guigo R."/>
            <person name="Alvarado L."/>
            <person name="Berlin A."/>
            <person name="Bochicchio J."/>
            <person name="Borenstein D."/>
            <person name="Chapman S."/>
            <person name="Chen Z."/>
            <person name="Freedman E."/>
            <person name="Gellesch M."/>
            <person name="Goldberg J."/>
            <person name="Griggs A."/>
            <person name="Gujja S."/>
            <person name="Heilman E."/>
            <person name="Heiman D."/>
            <person name="Hepburn T."/>
            <person name="Howarth C."/>
            <person name="Jen D."/>
            <person name="Larson L."/>
            <person name="Mehta T."/>
            <person name="Park D."/>
            <person name="Pearson M."/>
            <person name="Roberts A."/>
            <person name="Saif S."/>
            <person name="Shenoy N."/>
            <person name="Sisk P."/>
            <person name="Stolte C."/>
            <person name="Sykes S."/>
            <person name="Thomson T."/>
            <person name="Walk T."/>
            <person name="White J."/>
            <person name="Yandava C."/>
            <person name="Burger G."/>
            <person name="Gray M.W."/>
            <person name="Holland P.W.H."/>
            <person name="King N."/>
            <person name="Lang F.B.F."/>
            <person name="Roger A.J."/>
            <person name="Ruiz-Trillo I."/>
            <person name="Lander E."/>
            <person name="Nusbaum C."/>
        </authorList>
    </citation>
    <scope>NUCLEOTIDE SEQUENCE [LARGE SCALE GENOMIC DNA]</scope>
    <source>
        <strain evidence="4 5">ATCC 50062</strain>
    </source>
</reference>
<dbReference type="GO" id="GO:0005634">
    <property type="term" value="C:nucleus"/>
    <property type="evidence" value="ECO:0007669"/>
    <property type="project" value="TreeGrafter"/>
</dbReference>
<proteinExistence type="predicted"/>
<evidence type="ECO:0000259" key="3">
    <source>
        <dbReference type="Pfam" id="PF17678"/>
    </source>
</evidence>
<dbReference type="Gene3D" id="1.20.1050.60">
    <property type="entry name" value="alpha-1,2-mannosidase"/>
    <property type="match status" value="1"/>
</dbReference>
<evidence type="ECO:0000313" key="4">
    <source>
        <dbReference type="EMBL" id="KNC48866.1"/>
    </source>
</evidence>
<sequence>MHLLSLALTLALALALVLTTAVATPDSTLSSPAPGPLGRHVDPFIGTGGTGFGIGSTPPGAQAPFGLVRASPDTTGLIYEIFNHFGGYYYHDDVDGKIRAFSHLHMQGAGAPDLGVIGVMLARKPPHQSCTTKFDGCWASRFSHSRESAFPGYYAVELESCKANVELTARPTAAFHRYTLDDHETYLYLAASHVVKDKSCANASVVVASPDGTSGAVALSGHIHVMGSLSERFGGVYAHFSGLLTAPPGCVIEVGTWGTNGEPAAGPGTTAGPGAGGWIKLAGASACAGKLELALGISIISAEQAAANLAHEQATASDFDAALAASIADWEAVLGNAAVVDDGGAVPELATKYYTALYHAHSAPTNYLEAGRVYLGFDSKVHRLDDAHNAYASDGSLWDVFRSQMGLLSILQPAYLGDFVHSLDLMRAQGGYVPRWPLANGYTGCMIGTHADLIVAEAWAKGIRNYNLTSLYAAFRASAMESQREAGRSDVADYVRLGYVCSDKSSRSVSRTLAYAADDWAIANMAVALGKTDDAAYFAARAQAAPRKLWNSGRGIMCGRTCAGAWGTLFTEGNAWQWSYFVPQNTTALAELMGGPAAFLHAVGKFLDRSFDDPSTFLPNPFYWAGNEPDLLVPWQPALVPGGRALTERITRKLLDKVYTTEPGGIPGNDDYGELSSWAAFASWGFYPLGGSDEYILGSPVFAKVFLAPLNCTVVRHAASPADYAVERVVLNGMPHTPPTINHAQLRNAVIEFFLAPARH</sequence>
<dbReference type="GO" id="GO:0006516">
    <property type="term" value="P:glycoprotein catabolic process"/>
    <property type="evidence" value="ECO:0007669"/>
    <property type="project" value="TreeGrafter"/>
</dbReference>
<dbReference type="GO" id="GO:0005829">
    <property type="term" value="C:cytosol"/>
    <property type="evidence" value="ECO:0007669"/>
    <property type="project" value="TreeGrafter"/>
</dbReference>
<dbReference type="SUPFAM" id="SSF48208">
    <property type="entry name" value="Six-hairpin glycosidases"/>
    <property type="match status" value="1"/>
</dbReference>
<dbReference type="GeneID" id="25564148"/>
<dbReference type="Gene3D" id="2.70.98.10">
    <property type="match status" value="1"/>
</dbReference>
<name>A0A0L0D9U9_THETB</name>
<dbReference type="GO" id="GO:0000224">
    <property type="term" value="F:peptide-N4-(N-acetyl-beta-glucosaminyl)asparagine amidase activity"/>
    <property type="evidence" value="ECO:0007669"/>
    <property type="project" value="TreeGrafter"/>
</dbReference>
<dbReference type="Proteomes" id="UP000054408">
    <property type="component" value="Unassembled WGS sequence"/>
</dbReference>
<organism evidence="4 5">
    <name type="scientific">Thecamonas trahens ATCC 50062</name>
    <dbReference type="NCBI Taxonomy" id="461836"/>
    <lineage>
        <taxon>Eukaryota</taxon>
        <taxon>Apusozoa</taxon>
        <taxon>Apusomonadida</taxon>
        <taxon>Apusomonadidae</taxon>
        <taxon>Thecamonas</taxon>
    </lineage>
</organism>
<dbReference type="InterPro" id="IPR012939">
    <property type="entry name" value="Glyco_hydro_92"/>
</dbReference>
<dbReference type="Pfam" id="PF07971">
    <property type="entry name" value="Glyco_hydro_92"/>
    <property type="match status" value="1"/>
</dbReference>
<dbReference type="Gene3D" id="1.20.1610.10">
    <property type="entry name" value="alpha-1,2-mannosidases domains"/>
    <property type="match status" value="1"/>
</dbReference>
<dbReference type="OMA" id="QFHYSGR"/>
<dbReference type="PANTHER" id="PTHR12143">
    <property type="entry name" value="PEPTIDE N-GLYCANASE PNGASE -RELATED"/>
    <property type="match status" value="1"/>
</dbReference>
<dbReference type="OrthoDB" id="449263at2759"/>
<evidence type="ECO:0000313" key="5">
    <source>
        <dbReference type="Proteomes" id="UP000054408"/>
    </source>
</evidence>
<dbReference type="InterPro" id="IPR005887">
    <property type="entry name" value="GH92_a_mannosidase_put"/>
</dbReference>
<dbReference type="InterPro" id="IPR050883">
    <property type="entry name" value="PNGase"/>
</dbReference>
<gene>
    <name evidence="4" type="ORF">AMSG_04611</name>
</gene>
<protein>
    <submittedName>
        <fullName evidence="4">Alpha-1,2-mannosidase</fullName>
    </submittedName>
</protein>
<dbReference type="Gene3D" id="3.30.2080.10">
    <property type="entry name" value="GH92 mannosidase domain"/>
    <property type="match status" value="1"/>
</dbReference>
<evidence type="ECO:0000259" key="2">
    <source>
        <dbReference type="Pfam" id="PF07971"/>
    </source>
</evidence>
<keyword evidence="5" id="KW-1185">Reference proteome</keyword>
<dbReference type="STRING" id="461836.A0A0L0D9U9"/>
<dbReference type="NCBIfam" id="TIGR01180">
    <property type="entry name" value="aman2_put"/>
    <property type="match status" value="1"/>
</dbReference>
<dbReference type="PANTHER" id="PTHR12143:SF43">
    <property type="entry name" value="PUTATIVE-RELATED"/>
    <property type="match status" value="1"/>
</dbReference>
<dbReference type="EMBL" id="GL349452">
    <property type="protein sequence ID" value="KNC48866.1"/>
    <property type="molecule type" value="Genomic_DNA"/>
</dbReference>
<feature type="signal peptide" evidence="1">
    <location>
        <begin position="1"/>
        <end position="23"/>
    </location>
</feature>
<dbReference type="AlphaFoldDB" id="A0A0L0D9U9"/>
<feature type="chain" id="PRO_5005537243" evidence="1">
    <location>
        <begin position="24"/>
        <end position="760"/>
    </location>
</feature>
<feature type="domain" description="Glycosyl hydrolase family 92 N-terminal" evidence="3">
    <location>
        <begin position="40"/>
        <end position="283"/>
    </location>
</feature>
<accession>A0A0L0D9U9</accession>
<feature type="domain" description="Glycosyl hydrolase family 92" evidence="2">
    <location>
        <begin position="304"/>
        <end position="752"/>
    </location>
</feature>
<dbReference type="GO" id="GO:0030246">
    <property type="term" value="F:carbohydrate binding"/>
    <property type="evidence" value="ECO:0007669"/>
    <property type="project" value="InterPro"/>
</dbReference>
<dbReference type="InterPro" id="IPR041371">
    <property type="entry name" value="GH92_N"/>
</dbReference>
<dbReference type="InterPro" id="IPR008928">
    <property type="entry name" value="6-hairpin_glycosidase_sf"/>
</dbReference>
<dbReference type="RefSeq" id="XP_013758286.1">
    <property type="nucleotide sequence ID" value="XM_013902832.1"/>
</dbReference>
<dbReference type="Pfam" id="PF17678">
    <property type="entry name" value="Glyco_hydro_92N"/>
    <property type="match status" value="1"/>
</dbReference>
<evidence type="ECO:0000256" key="1">
    <source>
        <dbReference type="SAM" id="SignalP"/>
    </source>
</evidence>